<organism evidence="1 2">
    <name type="scientific">Elysia crispata</name>
    <name type="common">lettuce slug</name>
    <dbReference type="NCBI Taxonomy" id="231223"/>
    <lineage>
        <taxon>Eukaryota</taxon>
        <taxon>Metazoa</taxon>
        <taxon>Spiralia</taxon>
        <taxon>Lophotrochozoa</taxon>
        <taxon>Mollusca</taxon>
        <taxon>Gastropoda</taxon>
        <taxon>Heterobranchia</taxon>
        <taxon>Euthyneura</taxon>
        <taxon>Panpulmonata</taxon>
        <taxon>Sacoglossa</taxon>
        <taxon>Placobranchoidea</taxon>
        <taxon>Plakobranchidae</taxon>
        <taxon>Elysia</taxon>
    </lineage>
</organism>
<sequence>MRIKCGEVNDMEMPRAVREFLFFLTSIYSPMVTVQ</sequence>
<dbReference type="AlphaFoldDB" id="A0AAE1DV25"/>
<evidence type="ECO:0000313" key="1">
    <source>
        <dbReference type="EMBL" id="KAK3784111.1"/>
    </source>
</evidence>
<name>A0AAE1DV25_9GAST</name>
<evidence type="ECO:0000313" key="2">
    <source>
        <dbReference type="Proteomes" id="UP001283361"/>
    </source>
</evidence>
<protein>
    <submittedName>
        <fullName evidence="1">Uncharacterized protein</fullName>
    </submittedName>
</protein>
<reference evidence="1" key="1">
    <citation type="journal article" date="2023" name="G3 (Bethesda)">
        <title>A reference genome for the long-term kleptoplast-retaining sea slug Elysia crispata morphotype clarki.</title>
        <authorList>
            <person name="Eastman K.E."/>
            <person name="Pendleton A.L."/>
            <person name="Shaikh M.A."/>
            <person name="Suttiyut T."/>
            <person name="Ogas R."/>
            <person name="Tomko P."/>
            <person name="Gavelis G."/>
            <person name="Widhalm J.R."/>
            <person name="Wisecaver J.H."/>
        </authorList>
    </citation>
    <scope>NUCLEOTIDE SEQUENCE</scope>
    <source>
        <strain evidence="1">ECLA1</strain>
    </source>
</reference>
<dbReference type="EMBL" id="JAWDGP010002307">
    <property type="protein sequence ID" value="KAK3784111.1"/>
    <property type="molecule type" value="Genomic_DNA"/>
</dbReference>
<proteinExistence type="predicted"/>
<keyword evidence="2" id="KW-1185">Reference proteome</keyword>
<accession>A0AAE1DV25</accession>
<comment type="caution">
    <text evidence="1">The sequence shown here is derived from an EMBL/GenBank/DDBJ whole genome shotgun (WGS) entry which is preliminary data.</text>
</comment>
<gene>
    <name evidence="1" type="ORF">RRG08_067224</name>
</gene>
<dbReference type="Proteomes" id="UP001283361">
    <property type="component" value="Unassembled WGS sequence"/>
</dbReference>